<dbReference type="Proteomes" id="UP000317573">
    <property type="component" value="Unassembled WGS sequence"/>
</dbReference>
<proteinExistence type="predicted"/>
<accession>A0A562E2G9</accession>
<reference evidence="1 2" key="1">
    <citation type="submission" date="2019-07" db="EMBL/GenBank/DDBJ databases">
        <title>Genome sequencing of lignin-degrading bacterial isolates.</title>
        <authorList>
            <person name="Gladden J."/>
        </authorList>
    </citation>
    <scope>NUCLEOTIDE SEQUENCE [LARGE SCALE GENOMIC DNA]</scope>
    <source>
        <strain evidence="1 2">J45</strain>
    </source>
</reference>
<dbReference type="InterPro" id="IPR037175">
    <property type="entry name" value="KFase_sf"/>
</dbReference>
<organism evidence="1 2">
    <name type="scientific">Rhodococcus rhodochrous J45</name>
    <dbReference type="NCBI Taxonomy" id="935266"/>
    <lineage>
        <taxon>Bacteria</taxon>
        <taxon>Bacillati</taxon>
        <taxon>Actinomycetota</taxon>
        <taxon>Actinomycetes</taxon>
        <taxon>Mycobacteriales</taxon>
        <taxon>Nocardiaceae</taxon>
        <taxon>Rhodococcus</taxon>
    </lineage>
</organism>
<gene>
    <name evidence="1" type="ORF">L618_002800000330</name>
</gene>
<dbReference type="PANTHER" id="PTHR34861:SF10">
    <property type="entry name" value="CYCLASE"/>
    <property type="match status" value="1"/>
</dbReference>
<dbReference type="PANTHER" id="PTHR34861">
    <property type="match status" value="1"/>
</dbReference>
<comment type="caution">
    <text evidence="1">The sequence shown here is derived from an EMBL/GenBank/DDBJ whole genome shotgun (WGS) entry which is preliminary data.</text>
</comment>
<name>A0A562E2G9_RHORH</name>
<dbReference type="EMBL" id="VLJT01000026">
    <property type="protein sequence ID" value="TWH16146.1"/>
    <property type="molecule type" value="Genomic_DNA"/>
</dbReference>
<protein>
    <submittedName>
        <fullName evidence="1">Putative metal-dependent hydrolase</fullName>
    </submittedName>
</protein>
<dbReference type="RefSeq" id="WP_016690762.1">
    <property type="nucleotide sequence ID" value="NZ_VLJT01000026.1"/>
</dbReference>
<dbReference type="GO" id="GO:0004061">
    <property type="term" value="F:arylformamidase activity"/>
    <property type="evidence" value="ECO:0007669"/>
    <property type="project" value="InterPro"/>
</dbReference>
<dbReference type="Gene3D" id="3.50.30.50">
    <property type="entry name" value="Putative cyclase"/>
    <property type="match status" value="1"/>
</dbReference>
<dbReference type="GO" id="GO:0019441">
    <property type="term" value="P:L-tryptophan catabolic process to kynurenine"/>
    <property type="evidence" value="ECO:0007669"/>
    <property type="project" value="InterPro"/>
</dbReference>
<dbReference type="AlphaFoldDB" id="A0A562E2G9"/>
<dbReference type="Pfam" id="PF04199">
    <property type="entry name" value="Cyclase"/>
    <property type="match status" value="1"/>
</dbReference>
<dbReference type="SUPFAM" id="SSF102198">
    <property type="entry name" value="Putative cyclase"/>
    <property type="match status" value="1"/>
</dbReference>
<dbReference type="InterPro" id="IPR007325">
    <property type="entry name" value="KFase/CYL"/>
</dbReference>
<sequence>MGRTAEGTFTDQTWAPPVFSVDENGKVIGLTNDNVPNNWGRWGDQDQRGTANFITPDVVRAAAGLIRSGKSISLAVPLDSTGPVHPTRPNVVHFFGYSGADWTVGTELGRVAPGFQGADDYIFMPLQGSTQWDGLAHIFSSDAMYNGFWMGNVEGVAGAKKCAISNLKDSLTSRGVLLDLPKYLGVERCEPGVPITAAQLDGCAQAQGVEVRTGDILTIRTGHVPWFYSLTDKSEFWGAGAPGLGADTVAWIHEKEIAALAVDNVAVEVEPAEEGGVYPLHARLIRDLGLTLGEIWWLEELAAECAREGRYEFFLTASPLNITGGAGTPVNPTAIF</sequence>
<evidence type="ECO:0000313" key="2">
    <source>
        <dbReference type="Proteomes" id="UP000317573"/>
    </source>
</evidence>
<keyword evidence="1" id="KW-0378">Hydrolase</keyword>
<evidence type="ECO:0000313" key="1">
    <source>
        <dbReference type="EMBL" id="TWH16146.1"/>
    </source>
</evidence>